<evidence type="ECO:0000256" key="4">
    <source>
        <dbReference type="ARBA" id="ARBA00040480"/>
    </source>
</evidence>
<name>A0ABV4NGU2_9VIBR</name>
<keyword evidence="8" id="KW-1185">Reference proteome</keyword>
<evidence type="ECO:0000256" key="2">
    <source>
        <dbReference type="ARBA" id="ARBA00022840"/>
    </source>
</evidence>
<gene>
    <name evidence="7" type="ORF">AB4566_19580</name>
</gene>
<comment type="caution">
    <text evidence="7">The sequence shown here is derived from an EMBL/GenBank/DDBJ whole genome shotgun (WGS) entry which is preliminary data.</text>
</comment>
<evidence type="ECO:0000313" key="7">
    <source>
        <dbReference type="EMBL" id="MFA0570472.1"/>
    </source>
</evidence>
<feature type="compositionally biased region" description="Basic and acidic residues" evidence="5">
    <location>
        <begin position="511"/>
        <end position="536"/>
    </location>
</feature>
<keyword evidence="1" id="KW-0547">Nucleotide-binding</keyword>
<dbReference type="PANTHER" id="PTHR42960:SF1">
    <property type="entry name" value="YCF46 PROTEIN"/>
    <property type="match status" value="1"/>
</dbReference>
<dbReference type="Gene3D" id="1.10.8.60">
    <property type="match status" value="1"/>
</dbReference>
<dbReference type="RefSeq" id="WP_372267961.1">
    <property type="nucleotide sequence ID" value="NZ_JBFRUW010000084.1"/>
</dbReference>
<accession>A0ABV4NGU2</accession>
<evidence type="ECO:0000256" key="5">
    <source>
        <dbReference type="SAM" id="MobiDB-lite"/>
    </source>
</evidence>
<evidence type="ECO:0000313" key="8">
    <source>
        <dbReference type="Proteomes" id="UP001570417"/>
    </source>
</evidence>
<proteinExistence type="inferred from homology"/>
<dbReference type="InterPro" id="IPR003593">
    <property type="entry name" value="AAA+_ATPase"/>
</dbReference>
<protein>
    <recommendedName>
        <fullName evidence="4">Uncharacterized AAA domain-containing protein ycf46</fullName>
    </recommendedName>
</protein>
<dbReference type="InterPro" id="IPR052381">
    <property type="entry name" value="AAA_domain_protein"/>
</dbReference>
<dbReference type="CDD" id="cd19507">
    <property type="entry name" value="RecA-like_Ycf46-like"/>
    <property type="match status" value="1"/>
</dbReference>
<dbReference type="InterPro" id="IPR027417">
    <property type="entry name" value="P-loop_NTPase"/>
</dbReference>
<dbReference type="Proteomes" id="UP001570417">
    <property type="component" value="Unassembled WGS sequence"/>
</dbReference>
<evidence type="ECO:0000256" key="3">
    <source>
        <dbReference type="ARBA" id="ARBA00038088"/>
    </source>
</evidence>
<dbReference type="SUPFAM" id="SSF52540">
    <property type="entry name" value="P-loop containing nucleoside triphosphate hydrolases"/>
    <property type="match status" value="1"/>
</dbReference>
<organism evidence="7 8">
    <name type="scientific">Vibrio gallaecicus</name>
    <dbReference type="NCBI Taxonomy" id="552386"/>
    <lineage>
        <taxon>Bacteria</taxon>
        <taxon>Pseudomonadati</taxon>
        <taxon>Pseudomonadota</taxon>
        <taxon>Gammaproteobacteria</taxon>
        <taxon>Vibrionales</taxon>
        <taxon>Vibrionaceae</taxon>
        <taxon>Vibrio</taxon>
    </lineage>
</organism>
<dbReference type="Pfam" id="PF00004">
    <property type="entry name" value="AAA"/>
    <property type="match status" value="1"/>
</dbReference>
<evidence type="ECO:0000259" key="6">
    <source>
        <dbReference type="SMART" id="SM00382"/>
    </source>
</evidence>
<reference evidence="7 8" key="1">
    <citation type="journal article" date="2024" name="ISME J.">
        <title>Tailless and filamentous prophages are predominant in marine Vibrio.</title>
        <authorList>
            <person name="Steensen K."/>
            <person name="Seneca J."/>
            <person name="Bartlau N."/>
            <person name="Yu X.A."/>
            <person name="Hussain F.A."/>
            <person name="Polz M.F."/>
        </authorList>
    </citation>
    <scope>NUCLEOTIDE SEQUENCE [LARGE SCALE GENOMIC DNA]</scope>
    <source>
        <strain evidence="7 8">10N.222.51.A1</strain>
    </source>
</reference>
<comment type="similarity">
    <text evidence="3">Belongs to the AAA ATPase family. Highly divergent.</text>
</comment>
<feature type="region of interest" description="Disordered" evidence="5">
    <location>
        <begin position="502"/>
        <end position="536"/>
    </location>
</feature>
<evidence type="ECO:0000256" key="1">
    <source>
        <dbReference type="ARBA" id="ARBA00022741"/>
    </source>
</evidence>
<dbReference type="InterPro" id="IPR003959">
    <property type="entry name" value="ATPase_AAA_core"/>
</dbReference>
<dbReference type="Gene3D" id="3.40.50.300">
    <property type="entry name" value="P-loop containing nucleotide triphosphate hydrolases"/>
    <property type="match status" value="1"/>
</dbReference>
<dbReference type="SMART" id="SM00382">
    <property type="entry name" value="AAA"/>
    <property type="match status" value="1"/>
</dbReference>
<feature type="domain" description="AAA+ ATPase" evidence="6">
    <location>
        <begin position="275"/>
        <end position="412"/>
    </location>
</feature>
<keyword evidence="2" id="KW-0067">ATP-binding</keyword>
<sequence>MNSTNFSAQLKLNIQAGAPIIQIISHETLRIRAATFKVASELDTSVYIWDRTNGLRKYIDPSFEALSNDYKQPHEILELLNNNDDDDEISLKGSIFLIEDFHPNLQEHEHQQISRLRNFATSVSTGVLTGCTIILSQPYPLLPAEFEKEVQVMMMPLPDIHDLEKLAQQAKQRFKLDERDFAPTQQLLEAALGLSTSEAQLAFAKAACEKQRLTDAEIPLIVSQKEQVIRKSGHLEYFHPKATLDDIGGLNNLKSWLNRRKQSFSEDAKNYGLETPRGVLLLGLPGTGKSLAAKAVANAWQLPLLRLDMGKIYGGIVGQSEENMRQALQLSETLSPSILWVDEIEKGLSGMQSSGSSDGGTTARVLGSFLTWMQEKEKPVFVVATANNIAQLPPELLRKGRVDEIFFVDLPVVLDRIEILNIHLKNRDRLDDFAQSEIQELATISQGFTGAELEEAVKEAMFLSFDAGRPLAFEHLKTAIQNTSPLSLTMHEIIDNTRKWAKGRAVPASSEKPEPLDDKKQSSQVRLKQEGENPFL</sequence>
<dbReference type="PANTHER" id="PTHR42960">
    <property type="entry name" value="YCF46 PROTEIN"/>
    <property type="match status" value="1"/>
</dbReference>
<dbReference type="EMBL" id="JBFRUW010000084">
    <property type="protein sequence ID" value="MFA0570472.1"/>
    <property type="molecule type" value="Genomic_DNA"/>
</dbReference>